<accession>A0A4Y2T1L4</accession>
<evidence type="ECO:0000313" key="3">
    <source>
        <dbReference type="Proteomes" id="UP000499080"/>
    </source>
</evidence>
<feature type="compositionally biased region" description="Polar residues" evidence="1">
    <location>
        <begin position="53"/>
        <end position="71"/>
    </location>
</feature>
<reference evidence="2 3" key="1">
    <citation type="journal article" date="2019" name="Sci. Rep.">
        <title>Orb-weaving spider Araneus ventricosus genome elucidates the spidroin gene catalogue.</title>
        <authorList>
            <person name="Kono N."/>
            <person name="Nakamura H."/>
            <person name="Ohtoshi R."/>
            <person name="Moran D.A.P."/>
            <person name="Shinohara A."/>
            <person name="Yoshida Y."/>
            <person name="Fujiwara M."/>
            <person name="Mori M."/>
            <person name="Tomita M."/>
            <person name="Arakawa K."/>
        </authorList>
    </citation>
    <scope>NUCLEOTIDE SEQUENCE [LARGE SCALE GENOMIC DNA]</scope>
</reference>
<dbReference type="EMBL" id="BGPR01025521">
    <property type="protein sequence ID" value="GBN94482.1"/>
    <property type="molecule type" value="Genomic_DNA"/>
</dbReference>
<proteinExistence type="predicted"/>
<comment type="caution">
    <text evidence="2">The sequence shown here is derived from an EMBL/GenBank/DDBJ whole genome shotgun (WGS) entry which is preliminary data.</text>
</comment>
<name>A0A4Y2T1L4_ARAVE</name>
<dbReference type="Proteomes" id="UP000499080">
    <property type="component" value="Unassembled WGS sequence"/>
</dbReference>
<feature type="compositionally biased region" description="Polar residues" evidence="1">
    <location>
        <begin position="8"/>
        <end position="18"/>
    </location>
</feature>
<protein>
    <submittedName>
        <fullName evidence="2">Uncharacterized protein</fullName>
    </submittedName>
</protein>
<keyword evidence="3" id="KW-1185">Reference proteome</keyword>
<dbReference type="AlphaFoldDB" id="A0A4Y2T1L4"/>
<gene>
    <name evidence="2" type="ORF">AVEN_48731_1</name>
</gene>
<evidence type="ECO:0000256" key="1">
    <source>
        <dbReference type="SAM" id="MobiDB-lite"/>
    </source>
</evidence>
<evidence type="ECO:0000313" key="2">
    <source>
        <dbReference type="EMBL" id="GBN94482.1"/>
    </source>
</evidence>
<sequence>MSFRSRGSENTARSPGGTSFSLSQLPPPFSKAKASLPDEKQNSSNPHEGPPLRSQQSFPFFQEQDTPTGNTHPRALRIGFIETRETLSISDFPTRFPLVVAFKNLKGLIQSLSIFQMA</sequence>
<feature type="region of interest" description="Disordered" evidence="1">
    <location>
        <begin position="1"/>
        <end position="73"/>
    </location>
</feature>
<organism evidence="2 3">
    <name type="scientific">Araneus ventricosus</name>
    <name type="common">Orbweaver spider</name>
    <name type="synonym">Epeira ventricosa</name>
    <dbReference type="NCBI Taxonomy" id="182803"/>
    <lineage>
        <taxon>Eukaryota</taxon>
        <taxon>Metazoa</taxon>
        <taxon>Ecdysozoa</taxon>
        <taxon>Arthropoda</taxon>
        <taxon>Chelicerata</taxon>
        <taxon>Arachnida</taxon>
        <taxon>Araneae</taxon>
        <taxon>Araneomorphae</taxon>
        <taxon>Entelegynae</taxon>
        <taxon>Araneoidea</taxon>
        <taxon>Araneidae</taxon>
        <taxon>Araneus</taxon>
    </lineage>
</organism>